<dbReference type="RefSeq" id="WP_036752715.1">
    <property type="nucleotide sequence ID" value="NZ_JAGSGC010000010.1"/>
</dbReference>
<reference evidence="1 2" key="1">
    <citation type="submission" date="2014-04" db="EMBL/GenBank/DDBJ databases">
        <title>Draft genome sequence of Photobacterium halotolerans S2753: a solonamide, ngercheumicin and holomycin producer.</title>
        <authorList>
            <person name="Machado H.R."/>
            <person name="Gram L."/>
        </authorList>
    </citation>
    <scope>NUCLEOTIDE SEQUENCE [LARGE SCALE GENOMIC DNA]</scope>
    <source>
        <strain evidence="1 2">S2753</strain>
    </source>
</reference>
<gene>
    <name evidence="1" type="ORF">EA58_12010</name>
</gene>
<dbReference type="OrthoDB" id="6488871at2"/>
<sequence>MKSSVEAHRAKEIVFDYTSFLSVLCHHRPTLWDAFKVMLPALEFSWGRASGSHVSKTERLTNQALKVLSTNTSDVNNLIRLLRLARLEQIFELNICLPYSLDKEQLALIQEKAECDIREVGSNGEQLHIRLAQS</sequence>
<dbReference type="Proteomes" id="UP000027192">
    <property type="component" value="Unassembled WGS sequence"/>
</dbReference>
<keyword evidence="2" id="KW-1185">Reference proteome</keyword>
<protein>
    <submittedName>
        <fullName evidence="1">Uncharacterized protein</fullName>
    </submittedName>
</protein>
<evidence type="ECO:0000313" key="1">
    <source>
        <dbReference type="EMBL" id="KDM91291.1"/>
    </source>
</evidence>
<proteinExistence type="predicted"/>
<comment type="caution">
    <text evidence="1">The sequence shown here is derived from an EMBL/GenBank/DDBJ whole genome shotgun (WGS) entry which is preliminary data.</text>
</comment>
<dbReference type="EMBL" id="JMIB01000023">
    <property type="protein sequence ID" value="KDM91291.1"/>
    <property type="molecule type" value="Genomic_DNA"/>
</dbReference>
<dbReference type="AlphaFoldDB" id="A0A066RQB6"/>
<organism evidence="1 2">
    <name type="scientific">Photobacterium galatheae</name>
    <dbReference type="NCBI Taxonomy" id="1654360"/>
    <lineage>
        <taxon>Bacteria</taxon>
        <taxon>Pseudomonadati</taxon>
        <taxon>Pseudomonadota</taxon>
        <taxon>Gammaproteobacteria</taxon>
        <taxon>Vibrionales</taxon>
        <taxon>Vibrionaceae</taxon>
        <taxon>Photobacterium</taxon>
    </lineage>
</organism>
<accession>A0A066RQB6</accession>
<evidence type="ECO:0000313" key="2">
    <source>
        <dbReference type="Proteomes" id="UP000027192"/>
    </source>
</evidence>
<name>A0A066RQB6_9GAMM</name>